<dbReference type="EMBL" id="JBBPBF010000069">
    <property type="protein sequence ID" value="KAK7605749.1"/>
    <property type="molecule type" value="Genomic_DNA"/>
</dbReference>
<evidence type="ECO:0000256" key="1">
    <source>
        <dbReference type="SAM" id="MobiDB-lite"/>
    </source>
</evidence>
<organism evidence="2 3">
    <name type="scientific">Phyllosticta paracitricarpa</name>
    <dbReference type="NCBI Taxonomy" id="2016321"/>
    <lineage>
        <taxon>Eukaryota</taxon>
        <taxon>Fungi</taxon>
        <taxon>Dikarya</taxon>
        <taxon>Ascomycota</taxon>
        <taxon>Pezizomycotina</taxon>
        <taxon>Dothideomycetes</taxon>
        <taxon>Dothideomycetes incertae sedis</taxon>
        <taxon>Botryosphaeriales</taxon>
        <taxon>Phyllostictaceae</taxon>
        <taxon>Phyllosticta</taxon>
    </lineage>
</organism>
<name>A0ABR1MS26_9PEZI</name>
<evidence type="ECO:0000313" key="2">
    <source>
        <dbReference type="EMBL" id="KAK7605749.1"/>
    </source>
</evidence>
<feature type="region of interest" description="Disordered" evidence="1">
    <location>
        <begin position="18"/>
        <end position="75"/>
    </location>
</feature>
<protein>
    <submittedName>
        <fullName evidence="2">Uncharacterized protein</fullName>
    </submittedName>
</protein>
<sequence length="75" mass="8084">MYKMGEQIQAAAPLVETVSSSLPNKRPEVGNTRSTDSAMTKAESNVMLDTNLPASRPHHSRSKSITNRRASKTGG</sequence>
<accession>A0ABR1MS26</accession>
<comment type="caution">
    <text evidence="2">The sequence shown here is derived from an EMBL/GenBank/DDBJ whole genome shotgun (WGS) entry which is preliminary data.</text>
</comment>
<reference evidence="2 3" key="1">
    <citation type="submission" date="2024-04" db="EMBL/GenBank/DDBJ databases">
        <title>Phyllosticta paracitricarpa is synonymous to the EU quarantine fungus P. citricarpa based on phylogenomic analyses.</title>
        <authorList>
            <consortium name="Lawrence Berkeley National Laboratory"/>
            <person name="Van ingen-buijs V.A."/>
            <person name="Van westerhoven A.C."/>
            <person name="Haridas S."/>
            <person name="Skiadas P."/>
            <person name="Martin F."/>
            <person name="Groenewald J.Z."/>
            <person name="Crous P.W."/>
            <person name="Seidl M.F."/>
        </authorList>
    </citation>
    <scope>NUCLEOTIDE SEQUENCE [LARGE SCALE GENOMIC DNA]</scope>
    <source>
        <strain evidence="2 3">CBS 141358</strain>
    </source>
</reference>
<evidence type="ECO:0000313" key="3">
    <source>
        <dbReference type="Proteomes" id="UP001367316"/>
    </source>
</evidence>
<gene>
    <name evidence="2" type="ORF">JOL62DRAFT_616803</name>
</gene>
<dbReference type="Proteomes" id="UP001367316">
    <property type="component" value="Unassembled WGS sequence"/>
</dbReference>
<proteinExistence type="predicted"/>
<keyword evidence="3" id="KW-1185">Reference proteome</keyword>